<feature type="domain" description="Reverse transcriptase" evidence="1">
    <location>
        <begin position="445"/>
        <end position="727"/>
    </location>
</feature>
<dbReference type="Pfam" id="PF13456">
    <property type="entry name" value="RVT_3"/>
    <property type="match status" value="1"/>
</dbReference>
<organism evidence="3 5">
    <name type="scientific">Prunus dulcis</name>
    <name type="common">Almond</name>
    <name type="synonym">Amygdalus dulcis</name>
    <dbReference type="NCBI Taxonomy" id="3755"/>
    <lineage>
        <taxon>Eukaryota</taxon>
        <taxon>Viridiplantae</taxon>
        <taxon>Streptophyta</taxon>
        <taxon>Embryophyta</taxon>
        <taxon>Tracheophyta</taxon>
        <taxon>Spermatophyta</taxon>
        <taxon>Magnoliopsida</taxon>
        <taxon>eudicotyledons</taxon>
        <taxon>Gunneridae</taxon>
        <taxon>Pentapetalae</taxon>
        <taxon>rosids</taxon>
        <taxon>fabids</taxon>
        <taxon>Rosales</taxon>
        <taxon>Rosaceae</taxon>
        <taxon>Amygdaloideae</taxon>
        <taxon>Amygdaleae</taxon>
        <taxon>Prunus</taxon>
    </lineage>
</organism>
<dbReference type="InterPro" id="IPR036691">
    <property type="entry name" value="Endo/exonu/phosph_ase_sf"/>
</dbReference>
<dbReference type="SUPFAM" id="SSF56219">
    <property type="entry name" value="DNase I-like"/>
    <property type="match status" value="1"/>
</dbReference>
<dbReference type="SUPFAM" id="SSF56672">
    <property type="entry name" value="DNA/RNA polymerases"/>
    <property type="match status" value="1"/>
</dbReference>
<dbReference type="InterPro" id="IPR012337">
    <property type="entry name" value="RNaseH-like_sf"/>
</dbReference>
<dbReference type="CDD" id="cd06222">
    <property type="entry name" value="RNase_H_like"/>
    <property type="match status" value="1"/>
</dbReference>
<dbReference type="PANTHER" id="PTHR33116">
    <property type="entry name" value="REVERSE TRANSCRIPTASE ZINC-BINDING DOMAIN-CONTAINING PROTEIN-RELATED-RELATED"/>
    <property type="match status" value="1"/>
</dbReference>
<dbReference type="PROSITE" id="PS50879">
    <property type="entry name" value="RNASE_H_1"/>
    <property type="match status" value="1"/>
</dbReference>
<dbReference type="Proteomes" id="UP001054821">
    <property type="component" value="Chromosome 4"/>
</dbReference>
<dbReference type="Gene3D" id="3.30.420.10">
    <property type="entry name" value="Ribonuclease H-like superfamily/Ribonuclease H"/>
    <property type="match status" value="1"/>
</dbReference>
<accession>A0AAD4VWV7</accession>
<dbReference type="InterPro" id="IPR036397">
    <property type="entry name" value="RNaseH_sf"/>
</dbReference>
<dbReference type="InterPro" id="IPR026960">
    <property type="entry name" value="RVT-Znf"/>
</dbReference>
<evidence type="ECO:0000259" key="1">
    <source>
        <dbReference type="PROSITE" id="PS50878"/>
    </source>
</evidence>
<dbReference type="Pfam" id="PF13966">
    <property type="entry name" value="zf-RVT"/>
    <property type="match status" value="1"/>
</dbReference>
<evidence type="ECO:0000313" key="3">
    <source>
        <dbReference type="EMBL" id="KAI5332718.1"/>
    </source>
</evidence>
<evidence type="ECO:0008006" key="6">
    <source>
        <dbReference type="Google" id="ProtNLM"/>
    </source>
</evidence>
<proteinExistence type="predicted"/>
<dbReference type="GO" id="GO:0004523">
    <property type="term" value="F:RNA-DNA hybrid ribonuclease activity"/>
    <property type="evidence" value="ECO:0007669"/>
    <property type="project" value="InterPro"/>
</dbReference>
<name>A0AAD4VWV7_PRUDU</name>
<gene>
    <name evidence="3" type="ORF">L3X38_022847</name>
    <name evidence="4" type="ORF">L3X38_024214</name>
</gene>
<dbReference type="GO" id="GO:0003676">
    <property type="term" value="F:nucleic acid binding"/>
    <property type="evidence" value="ECO:0007669"/>
    <property type="project" value="InterPro"/>
</dbReference>
<comment type="caution">
    <text evidence="3">The sequence shown here is derived from an EMBL/GenBank/DDBJ whole genome shotgun (WGS) entry which is preliminary data.</text>
</comment>
<protein>
    <recommendedName>
        <fullName evidence="6">Reverse transcriptase domain-containing protein</fullName>
    </recommendedName>
</protein>
<dbReference type="SUPFAM" id="SSF53098">
    <property type="entry name" value="Ribonuclease H-like"/>
    <property type="match status" value="1"/>
</dbReference>
<evidence type="ECO:0000259" key="2">
    <source>
        <dbReference type="PROSITE" id="PS50879"/>
    </source>
</evidence>
<dbReference type="InterPro" id="IPR002156">
    <property type="entry name" value="RNaseH_domain"/>
</dbReference>
<dbReference type="InterPro" id="IPR000477">
    <property type="entry name" value="RT_dom"/>
</dbReference>
<dbReference type="Gene3D" id="3.60.10.10">
    <property type="entry name" value="Endonuclease/exonuclease/phosphatase"/>
    <property type="match status" value="1"/>
</dbReference>
<dbReference type="InterPro" id="IPR044730">
    <property type="entry name" value="RNase_H-like_dom_plant"/>
</dbReference>
<reference evidence="3 5" key="1">
    <citation type="journal article" date="2022" name="G3 (Bethesda)">
        <title>Whole-genome sequence and methylome profiling of the almond [Prunus dulcis (Mill.) D.A. Webb] cultivar 'Nonpareil'.</title>
        <authorList>
            <person name="D'Amico-Willman K.M."/>
            <person name="Ouma W.Z."/>
            <person name="Meulia T."/>
            <person name="Sideli G.M."/>
            <person name="Gradziel T.M."/>
            <person name="Fresnedo-Ramirez J."/>
        </authorList>
    </citation>
    <scope>NUCLEOTIDE SEQUENCE [LARGE SCALE GENOMIC DNA]</scope>
    <source>
        <strain evidence="3">Clone GOH B32 T37-40</strain>
    </source>
</reference>
<dbReference type="CDD" id="cd01650">
    <property type="entry name" value="RT_nLTR_like"/>
    <property type="match status" value="1"/>
</dbReference>
<sequence>MESKSGGPRMVKLHLECGYMFGFTVDAEGLSGGLGLWWNFNVKVEILSATKNMIDTIVTNASDSSLARVSWVYGPPHYRDKARFWDSLDRFSWNNNTPWLCTGDFNELLWQHEKSGGNPILHSTPRCLQRFMDSNSLLDLGYIGQRFTWQNNHVDGSFIQERIDRGLVNEEWLIAWPESQVYHCPMMGSDHCPILVETSSRIIAGPKPFRFEAVWAEDPECESMVQQGWDLASNGDNLSRWVLSLKSCELKLRKWSKLKFKDRRFQIDFLYGELKGLQNFMEDADVRVHADTIISSIDSLWELEEIFWHQRSRVKWLTSGDSNSRFFHISTLQRRQYNRILRLKSLSGNWLVTEPSIHLAFDDYFRNLFKTVGPRDWSKVLLCTPSIVSADMNDSLTRPLSLDEVQAAAAQLGSLKAPGPDGFPGLFYQRYWSTVSSVVNDSASDFFNFGHQIVNLNMTHIVLIPKILHPEELGQFRPISLCNNSYKLLAKILANRLKVILPNIISSHQNAFVPHRQIQDNVLLAHEAFHHLRLKKSICKFELGLKLDMNKAYDRIEWDFLQAMMYKMGFNDQWVSLIMRCVSSVSFAVMLNGKVGSQFCPSRGLRQGDPLSPYLFLLVSEALSNMISYNSSLGQLQGIYLHNRCPMLTHLFFADDSIFFLAATNHNCVVMEEILFDYCLASGQLINLDKSNIFFSPNTPLWVRKDLCWIFGIKEADNPGNYLGLPTIWGRSKKEALNYIKERILGKVQGWKQKHLSQAGKETLIKAVLFAIPSYPMSCFKLPITLCREIDSLIANFWWGNNSVGGNKIHWKRWELMGLSKAAGGMGFKNLGYFNDAMLARQAWRIICNPGALWVQILKGLYFPNCSFLEAQKGGRASWAWSSILVGRDIILSGAHWQILNGSSTSIWADKWIPGIPGGYLRPCLPVPVDAPVKVCELIDWNHGVWNLLPIAHLISQHELHAISAIPIGESVSGDRLVWPWVKSGNFTVKSGYNWIVNQNIRCPLAHAQSSHTISLDTWKIIWESKTLPKVKQFLWRAVSNILPSFLNLYKRRLSTSHLCPICLESPESIEHMLVLCPWTACVWFGSAIGYRVDLQNFTSLDRWLGSLLRGESMFSPNSRWILSVVAFTCWHIWKARCKFVYNDIPIVPAATRSHACLAVSEFWNVTKKPVLGSVGMPIQISSPHPSHWLPPISSYVKINTDGSWKSGSAMAGVGVIIRKIAGSCIGGLAAQVRAQSPLMAEVLALKHGLLRAKELNLVNVVVESDSQVAINSVLGDVSSSNWELYPILKDIRFLKASFTNLNWAWVPREANRSADAVASLARKGMCLESWLVRPPSSLVHILSRDGLPCPPPGA</sequence>
<evidence type="ECO:0000313" key="5">
    <source>
        <dbReference type="Proteomes" id="UP001054821"/>
    </source>
</evidence>
<dbReference type="Pfam" id="PF00078">
    <property type="entry name" value="RVT_1"/>
    <property type="match status" value="1"/>
</dbReference>
<dbReference type="PANTHER" id="PTHR33116:SF86">
    <property type="entry name" value="REVERSE TRANSCRIPTASE DOMAIN-CONTAINING PROTEIN"/>
    <property type="match status" value="1"/>
</dbReference>
<dbReference type="EMBL" id="JAJFAZ020000004">
    <property type="protein sequence ID" value="KAI5334081.1"/>
    <property type="molecule type" value="Genomic_DNA"/>
</dbReference>
<keyword evidence="5" id="KW-1185">Reference proteome</keyword>
<dbReference type="InterPro" id="IPR005135">
    <property type="entry name" value="Endo/exonuclease/phosphatase"/>
</dbReference>
<evidence type="ECO:0000313" key="4">
    <source>
        <dbReference type="EMBL" id="KAI5334081.1"/>
    </source>
</evidence>
<dbReference type="EMBL" id="JAJFAZ020000004">
    <property type="protein sequence ID" value="KAI5332718.1"/>
    <property type="molecule type" value="Genomic_DNA"/>
</dbReference>
<dbReference type="Pfam" id="PF03372">
    <property type="entry name" value="Exo_endo_phos"/>
    <property type="match status" value="1"/>
</dbReference>
<dbReference type="PROSITE" id="PS50878">
    <property type="entry name" value="RT_POL"/>
    <property type="match status" value="1"/>
</dbReference>
<dbReference type="InterPro" id="IPR043502">
    <property type="entry name" value="DNA/RNA_pol_sf"/>
</dbReference>
<feature type="domain" description="RNase H type-1" evidence="2">
    <location>
        <begin position="1193"/>
        <end position="1327"/>
    </location>
</feature>